<evidence type="ECO:0000259" key="2">
    <source>
        <dbReference type="PROSITE" id="PS50290"/>
    </source>
</evidence>
<dbReference type="PANTHER" id="PTHR11139:SF68">
    <property type="entry name" value="DNA-DEPENDENT PROTEIN KINASE CATALYTIC SUBUNIT"/>
    <property type="match status" value="1"/>
</dbReference>
<dbReference type="InterPro" id="IPR050517">
    <property type="entry name" value="DDR_Repair_Kinase"/>
</dbReference>
<gene>
    <name evidence="3" type="ORF">X801_00861</name>
</gene>
<dbReference type="GO" id="GO:0000723">
    <property type="term" value="P:telomere maintenance"/>
    <property type="evidence" value="ECO:0007669"/>
    <property type="project" value="TreeGrafter"/>
</dbReference>
<dbReference type="GO" id="GO:0005634">
    <property type="term" value="C:nucleus"/>
    <property type="evidence" value="ECO:0007669"/>
    <property type="project" value="TreeGrafter"/>
</dbReference>
<name>A0A1S8X937_OPIVI</name>
<dbReference type="PROSITE" id="PS50290">
    <property type="entry name" value="PI3_4_KINASE_3"/>
    <property type="match status" value="1"/>
</dbReference>
<keyword evidence="4" id="KW-1185">Reference proteome</keyword>
<dbReference type="InterPro" id="IPR011009">
    <property type="entry name" value="Kinase-like_dom_sf"/>
</dbReference>
<dbReference type="SUPFAM" id="SSF56112">
    <property type="entry name" value="Protein kinase-like (PK-like)"/>
    <property type="match status" value="1"/>
</dbReference>
<dbReference type="AlphaFoldDB" id="A0A1S8X937"/>
<dbReference type="Gene3D" id="1.10.1070.11">
    <property type="entry name" value="Phosphatidylinositol 3-/4-kinase, catalytic domain"/>
    <property type="match status" value="1"/>
</dbReference>
<dbReference type="EMBL" id="KV891582">
    <property type="protein sequence ID" value="OON23234.1"/>
    <property type="molecule type" value="Genomic_DNA"/>
</dbReference>
<dbReference type="Proteomes" id="UP000243686">
    <property type="component" value="Unassembled WGS sequence"/>
</dbReference>
<accession>A0A1S8X937</accession>
<evidence type="ECO:0000313" key="3">
    <source>
        <dbReference type="EMBL" id="OON23234.1"/>
    </source>
</evidence>
<evidence type="ECO:0000313" key="4">
    <source>
        <dbReference type="Proteomes" id="UP000243686"/>
    </source>
</evidence>
<proteinExistence type="predicted"/>
<dbReference type="PANTHER" id="PTHR11139">
    <property type="entry name" value="ATAXIA TELANGIECTASIA MUTATED ATM -RELATED"/>
    <property type="match status" value="1"/>
</dbReference>
<feature type="region of interest" description="Disordered" evidence="1">
    <location>
        <begin position="1"/>
        <end position="31"/>
    </location>
</feature>
<evidence type="ECO:0000256" key="1">
    <source>
        <dbReference type="SAM" id="MobiDB-lite"/>
    </source>
</evidence>
<dbReference type="Pfam" id="PF00454">
    <property type="entry name" value="PI3_PI4_kinase"/>
    <property type="match status" value="1"/>
</dbReference>
<sequence length="119" mass="12969">MTLPDEPLTRDDTDVMDEDSGPTRGSGIGDRHPLNFLLCRKTGAFIGIDFGYAFGLTTLILPVPELVPFRLTACQRELLEPSGPAGMFGYTLSRTLAAARMARPLLTSLLQGKKEEILC</sequence>
<dbReference type="GO" id="GO:0006302">
    <property type="term" value="P:double-strand break repair"/>
    <property type="evidence" value="ECO:0007669"/>
    <property type="project" value="TreeGrafter"/>
</dbReference>
<organism evidence="3 4">
    <name type="scientific">Opisthorchis viverrini</name>
    <name type="common">Southeast Asian liver fluke</name>
    <dbReference type="NCBI Taxonomy" id="6198"/>
    <lineage>
        <taxon>Eukaryota</taxon>
        <taxon>Metazoa</taxon>
        <taxon>Spiralia</taxon>
        <taxon>Lophotrochozoa</taxon>
        <taxon>Platyhelminthes</taxon>
        <taxon>Trematoda</taxon>
        <taxon>Digenea</taxon>
        <taxon>Opisthorchiida</taxon>
        <taxon>Opisthorchiata</taxon>
        <taxon>Opisthorchiidae</taxon>
        <taxon>Opisthorchis</taxon>
    </lineage>
</organism>
<dbReference type="InterPro" id="IPR000403">
    <property type="entry name" value="PI3/4_kinase_cat_dom"/>
</dbReference>
<reference evidence="3 4" key="1">
    <citation type="submission" date="2015-03" db="EMBL/GenBank/DDBJ databases">
        <title>Draft genome of the nematode, Opisthorchis viverrini.</title>
        <authorList>
            <person name="Mitreva M."/>
        </authorList>
    </citation>
    <scope>NUCLEOTIDE SEQUENCE [LARGE SCALE GENOMIC DNA]</scope>
    <source>
        <strain evidence="3">Khon Kaen</strain>
    </source>
</reference>
<dbReference type="GO" id="GO:0004674">
    <property type="term" value="F:protein serine/threonine kinase activity"/>
    <property type="evidence" value="ECO:0007669"/>
    <property type="project" value="TreeGrafter"/>
</dbReference>
<feature type="domain" description="PI3K/PI4K catalytic" evidence="2">
    <location>
        <begin position="1"/>
        <end position="119"/>
    </location>
</feature>
<dbReference type="InterPro" id="IPR036940">
    <property type="entry name" value="PI3/4_kinase_cat_sf"/>
</dbReference>
<protein>
    <recommendedName>
        <fullName evidence="2">PI3K/PI4K catalytic domain-containing protein</fullName>
    </recommendedName>
</protein>